<dbReference type="AlphaFoldDB" id="A0A7S2IZ06"/>
<name>A0A7S2IZ06_9DINO</name>
<feature type="region of interest" description="Disordered" evidence="1">
    <location>
        <begin position="508"/>
        <end position="528"/>
    </location>
</feature>
<reference evidence="2" key="1">
    <citation type="submission" date="2021-01" db="EMBL/GenBank/DDBJ databases">
        <authorList>
            <person name="Corre E."/>
            <person name="Pelletier E."/>
            <person name="Niang G."/>
            <person name="Scheremetjew M."/>
            <person name="Finn R."/>
            <person name="Kale V."/>
            <person name="Holt S."/>
            <person name="Cochrane G."/>
            <person name="Meng A."/>
            <person name="Brown T."/>
            <person name="Cohen L."/>
        </authorList>
    </citation>
    <scope>NUCLEOTIDE SEQUENCE</scope>
    <source>
        <strain evidence="2">RCC3387</strain>
    </source>
</reference>
<sequence>MDIELLRRRLSDLLLRFPAVVVGGVRWSALSAVFLKQYKENLDVRAIGAPSALDAVHGLLWPHFGVVNLADRDDPLILAADEVVMAARPGVAGTWPGHYKELHDMVSQRGGADRGVTRLLASQIKRLSIGGKRSGGTGGAFADGFSWDYYEADGRVATIRHMKRFLALLLELRDQRRQWLAALRLQPGPVDNLLAATLTVEISAPPSSDLMLVLRRPGASGDTRPRAPTATPGHPLLLPPGAVAIEPPQAASAPPTVPHSPVADSQCRSYERPLASTPEPCQGKRTRASKHTPAPPGTFAARQLTPMPPMPGAGAPKAPRRWTLQAQEPRLKAAVRWACRPCAAGAREASPDGGAVGHVHSGRSRFATDSMLPRGVGFDDPFEPPEQVSMYCEHELLRQQAQPTAADAEPADPSQATPRDHQVLTRVAAQEPGVLGEGPSAAGEGIGMDDPFEPPPCSYTADGTPSSTGRHSHATHRQRLISDASTAADKDQDVYECPPYFKYCSEGSVAPSTPSTAAGSPPAALAATPTAMWPPSAAIRRGRA</sequence>
<organism evidence="2">
    <name type="scientific">Zooxanthella nutricula</name>
    <dbReference type="NCBI Taxonomy" id="1333877"/>
    <lineage>
        <taxon>Eukaryota</taxon>
        <taxon>Sar</taxon>
        <taxon>Alveolata</taxon>
        <taxon>Dinophyceae</taxon>
        <taxon>Peridiniales</taxon>
        <taxon>Peridiniales incertae sedis</taxon>
        <taxon>Zooxanthella</taxon>
    </lineage>
</organism>
<feature type="region of interest" description="Disordered" evidence="1">
    <location>
        <begin position="458"/>
        <end position="478"/>
    </location>
</feature>
<accession>A0A7S2IZ06</accession>
<feature type="region of interest" description="Disordered" evidence="1">
    <location>
        <begin position="217"/>
        <end position="319"/>
    </location>
</feature>
<evidence type="ECO:0000313" key="2">
    <source>
        <dbReference type="EMBL" id="CAD9532165.1"/>
    </source>
</evidence>
<dbReference type="EMBL" id="HBGW01020454">
    <property type="protein sequence ID" value="CAD9532165.1"/>
    <property type="molecule type" value="Transcribed_RNA"/>
</dbReference>
<gene>
    <name evidence="2" type="ORF">BRAN1462_LOCUS12947</name>
</gene>
<feature type="region of interest" description="Disordered" evidence="1">
    <location>
        <begin position="400"/>
        <end position="420"/>
    </location>
</feature>
<proteinExistence type="predicted"/>
<protein>
    <submittedName>
        <fullName evidence="2">Uncharacterized protein</fullName>
    </submittedName>
</protein>
<evidence type="ECO:0000256" key="1">
    <source>
        <dbReference type="SAM" id="MobiDB-lite"/>
    </source>
</evidence>